<dbReference type="PROSITE" id="PS50297">
    <property type="entry name" value="ANK_REP_REGION"/>
    <property type="match status" value="4"/>
</dbReference>
<gene>
    <name evidence="4" type="primary">ANK2_10</name>
    <name evidence="4" type="ORF">Ciccas_008337</name>
</gene>
<protein>
    <submittedName>
        <fullName evidence="4">Ankyrin-2</fullName>
    </submittedName>
</protein>
<keyword evidence="1" id="KW-0677">Repeat</keyword>
<feature type="repeat" description="ANK" evidence="3">
    <location>
        <begin position="100"/>
        <end position="132"/>
    </location>
</feature>
<dbReference type="EMBL" id="JBJKFK010001449">
    <property type="protein sequence ID" value="KAL3313063.1"/>
    <property type="molecule type" value="Genomic_DNA"/>
</dbReference>
<dbReference type="PROSITE" id="PS50088">
    <property type="entry name" value="ANK_REPEAT"/>
    <property type="match status" value="4"/>
</dbReference>
<reference evidence="4 5" key="1">
    <citation type="submission" date="2024-11" db="EMBL/GenBank/DDBJ databases">
        <title>Adaptive evolution of stress response genes in parasites aligns with host niche diversity.</title>
        <authorList>
            <person name="Hahn C."/>
            <person name="Resl P."/>
        </authorList>
    </citation>
    <scope>NUCLEOTIDE SEQUENCE [LARGE SCALE GENOMIC DNA]</scope>
    <source>
        <strain evidence="4">EGGRZ-B1_66</strain>
        <tissue evidence="4">Body</tissue>
    </source>
</reference>
<keyword evidence="2 3" id="KW-0040">ANK repeat</keyword>
<evidence type="ECO:0000256" key="1">
    <source>
        <dbReference type="ARBA" id="ARBA00022737"/>
    </source>
</evidence>
<evidence type="ECO:0000313" key="5">
    <source>
        <dbReference type="Proteomes" id="UP001626550"/>
    </source>
</evidence>
<dbReference type="PANTHER" id="PTHR46680">
    <property type="entry name" value="NF-KAPPA-B INHIBITOR ALPHA"/>
    <property type="match status" value="1"/>
</dbReference>
<dbReference type="Proteomes" id="UP001626550">
    <property type="component" value="Unassembled WGS sequence"/>
</dbReference>
<dbReference type="Pfam" id="PF00023">
    <property type="entry name" value="Ank"/>
    <property type="match status" value="1"/>
</dbReference>
<evidence type="ECO:0000256" key="2">
    <source>
        <dbReference type="ARBA" id="ARBA00023043"/>
    </source>
</evidence>
<dbReference type="AlphaFoldDB" id="A0ABD2Q110"/>
<evidence type="ECO:0000256" key="3">
    <source>
        <dbReference type="PROSITE-ProRule" id="PRU00023"/>
    </source>
</evidence>
<dbReference type="InterPro" id="IPR002110">
    <property type="entry name" value="Ankyrin_rpt"/>
</dbReference>
<comment type="caution">
    <text evidence="4">The sequence shown here is derived from an EMBL/GenBank/DDBJ whole genome shotgun (WGS) entry which is preliminary data.</text>
</comment>
<dbReference type="InterPro" id="IPR036770">
    <property type="entry name" value="Ankyrin_rpt-contain_sf"/>
</dbReference>
<accession>A0ABD2Q110</accession>
<dbReference type="Gene3D" id="1.25.40.20">
    <property type="entry name" value="Ankyrin repeat-containing domain"/>
    <property type="match status" value="2"/>
</dbReference>
<dbReference type="PANTHER" id="PTHR46680:SF3">
    <property type="entry name" value="NF-KAPPA-B INHIBITOR CACTUS"/>
    <property type="match status" value="1"/>
</dbReference>
<keyword evidence="5" id="KW-1185">Reference proteome</keyword>
<organism evidence="4 5">
    <name type="scientific">Cichlidogyrus casuarinus</name>
    <dbReference type="NCBI Taxonomy" id="1844966"/>
    <lineage>
        <taxon>Eukaryota</taxon>
        <taxon>Metazoa</taxon>
        <taxon>Spiralia</taxon>
        <taxon>Lophotrochozoa</taxon>
        <taxon>Platyhelminthes</taxon>
        <taxon>Monogenea</taxon>
        <taxon>Monopisthocotylea</taxon>
        <taxon>Dactylogyridea</taxon>
        <taxon>Ancyrocephalidae</taxon>
        <taxon>Cichlidogyrus</taxon>
    </lineage>
</organism>
<name>A0ABD2Q110_9PLAT</name>
<feature type="repeat" description="ANK" evidence="3">
    <location>
        <begin position="166"/>
        <end position="198"/>
    </location>
</feature>
<sequence>MFKLISKYTRDRSNSGNRGIASKFTGFTSLYDVMPKEPSKLVKAVVNSDLPRVQVLVITSNQSPDNLKRTPLHWACAKEHFTIVNLLLEYNADLNAQDQDGFTPLMLTALTGNIQLFNILLTYNSNISLKNYQSQTALHLSVIKCHDEITHILLSKVADFNALDNYGFAPIHYAIREDNLRVLSLLIDEGANVDLRTSDSYKDTPLIYACKLGRAELVDFMIACRADFTAVNARKETGYTVAVKENHAACIALMREAMESVKLDTQVFSRDSSGKRNSKILERGIDDVIFYQSELDHIFSFIFEQIFIRANPPPSRAQIPSVEKNQK</sequence>
<dbReference type="SUPFAM" id="SSF48403">
    <property type="entry name" value="Ankyrin repeat"/>
    <property type="match status" value="1"/>
</dbReference>
<feature type="repeat" description="ANK" evidence="3">
    <location>
        <begin position="67"/>
        <end position="99"/>
    </location>
</feature>
<dbReference type="Pfam" id="PF12796">
    <property type="entry name" value="Ank_2"/>
    <property type="match status" value="1"/>
</dbReference>
<dbReference type="Pfam" id="PF13637">
    <property type="entry name" value="Ank_4"/>
    <property type="match status" value="1"/>
</dbReference>
<evidence type="ECO:0000313" key="4">
    <source>
        <dbReference type="EMBL" id="KAL3313063.1"/>
    </source>
</evidence>
<feature type="repeat" description="ANK" evidence="3">
    <location>
        <begin position="133"/>
        <end position="165"/>
    </location>
</feature>
<dbReference type="SMART" id="SM00248">
    <property type="entry name" value="ANK"/>
    <property type="match status" value="6"/>
</dbReference>
<proteinExistence type="predicted"/>
<dbReference type="InterPro" id="IPR051070">
    <property type="entry name" value="NF-kappa-B_inhibitor"/>
</dbReference>